<sequence length="99" mass="11162">DEPVVFDLVKFALAETAKSYPAVVKRVNSIEHIIEADYQTFDRFHYDLLATYLYDLSEHLAGEHEPKPVVGKAEIRKLKAFTRLVESLAAISTNNAQIA</sequence>
<gene>
    <name evidence="1" type="ORF">LCGC14_1946740</name>
</gene>
<dbReference type="AlphaFoldDB" id="A0A0F9FIK2"/>
<proteinExistence type="predicted"/>
<comment type="caution">
    <text evidence="1">The sequence shown here is derived from an EMBL/GenBank/DDBJ whole genome shotgun (WGS) entry which is preliminary data.</text>
</comment>
<name>A0A0F9FIK2_9ZZZZ</name>
<protein>
    <submittedName>
        <fullName evidence="1">Uncharacterized protein</fullName>
    </submittedName>
</protein>
<reference evidence="1" key="1">
    <citation type="journal article" date="2015" name="Nature">
        <title>Complex archaea that bridge the gap between prokaryotes and eukaryotes.</title>
        <authorList>
            <person name="Spang A."/>
            <person name="Saw J.H."/>
            <person name="Jorgensen S.L."/>
            <person name="Zaremba-Niedzwiedzka K."/>
            <person name="Martijn J."/>
            <person name="Lind A.E."/>
            <person name="van Eijk R."/>
            <person name="Schleper C."/>
            <person name="Guy L."/>
            <person name="Ettema T.J."/>
        </authorList>
    </citation>
    <scope>NUCLEOTIDE SEQUENCE</scope>
</reference>
<dbReference type="EMBL" id="LAZR01021171">
    <property type="protein sequence ID" value="KKL86239.1"/>
    <property type="molecule type" value="Genomic_DNA"/>
</dbReference>
<evidence type="ECO:0000313" key="1">
    <source>
        <dbReference type="EMBL" id="KKL86239.1"/>
    </source>
</evidence>
<feature type="non-terminal residue" evidence="1">
    <location>
        <position position="1"/>
    </location>
</feature>
<accession>A0A0F9FIK2</accession>
<organism evidence="1">
    <name type="scientific">marine sediment metagenome</name>
    <dbReference type="NCBI Taxonomy" id="412755"/>
    <lineage>
        <taxon>unclassified sequences</taxon>
        <taxon>metagenomes</taxon>
        <taxon>ecological metagenomes</taxon>
    </lineage>
</organism>